<protein>
    <submittedName>
        <fullName evidence="5">Uncharacterized protein</fullName>
    </submittedName>
</protein>
<gene>
    <name evidence="5" type="ORF">G9C98_003274</name>
</gene>
<name>A0A8J5QYS6_9HYME</name>
<evidence type="ECO:0000256" key="2">
    <source>
        <dbReference type="ARBA" id="ARBA00022490"/>
    </source>
</evidence>
<dbReference type="InterPro" id="IPR050630">
    <property type="entry name" value="WD_repeat_EMAP"/>
</dbReference>
<dbReference type="EMBL" id="JAAOIC020000039">
    <property type="protein sequence ID" value="KAG8038967.1"/>
    <property type="molecule type" value="Genomic_DNA"/>
</dbReference>
<keyword evidence="3" id="KW-0853">WD repeat</keyword>
<organism evidence="5 6">
    <name type="scientific">Cotesia typhae</name>
    <dbReference type="NCBI Taxonomy" id="2053667"/>
    <lineage>
        <taxon>Eukaryota</taxon>
        <taxon>Metazoa</taxon>
        <taxon>Ecdysozoa</taxon>
        <taxon>Arthropoda</taxon>
        <taxon>Hexapoda</taxon>
        <taxon>Insecta</taxon>
        <taxon>Pterygota</taxon>
        <taxon>Neoptera</taxon>
        <taxon>Endopterygota</taxon>
        <taxon>Hymenoptera</taxon>
        <taxon>Apocrita</taxon>
        <taxon>Ichneumonoidea</taxon>
        <taxon>Braconidae</taxon>
        <taxon>Microgastrinae</taxon>
        <taxon>Cotesia</taxon>
    </lineage>
</organism>
<reference evidence="5" key="2">
    <citation type="submission" date="2021-04" db="EMBL/GenBank/DDBJ databases">
        <title>Genome-wide patterns of bracovirus chromosomal integration into multiple host tissues during parasitism.</title>
        <authorList>
            <person name="Chebbi M.A.C."/>
        </authorList>
    </citation>
    <scope>NUCLEOTIDE SEQUENCE</scope>
    <source>
        <tissue evidence="5">Whole body</tissue>
    </source>
</reference>
<proteinExistence type="predicted"/>
<dbReference type="OrthoDB" id="6252103at2759"/>
<evidence type="ECO:0000313" key="6">
    <source>
        <dbReference type="Proteomes" id="UP000729913"/>
    </source>
</evidence>
<accession>A0A8J5QYS6</accession>
<keyword evidence="6" id="KW-1185">Reference proteome</keyword>
<keyword evidence="4" id="KW-0677">Repeat</keyword>
<evidence type="ECO:0000256" key="3">
    <source>
        <dbReference type="ARBA" id="ARBA00022574"/>
    </source>
</evidence>
<evidence type="ECO:0000256" key="1">
    <source>
        <dbReference type="ARBA" id="ARBA00004496"/>
    </source>
</evidence>
<reference evidence="5" key="1">
    <citation type="submission" date="2020-03" db="EMBL/GenBank/DDBJ databases">
        <authorList>
            <person name="Chebbi M.A."/>
            <person name="Drezen J.M."/>
        </authorList>
    </citation>
    <scope>NUCLEOTIDE SEQUENCE</scope>
    <source>
        <tissue evidence="5">Whole body</tissue>
    </source>
</reference>
<comment type="caution">
    <text evidence="5">The sequence shown here is derived from an EMBL/GenBank/DDBJ whole genome shotgun (WGS) entry which is preliminary data.</text>
</comment>
<evidence type="ECO:0000256" key="4">
    <source>
        <dbReference type="ARBA" id="ARBA00022737"/>
    </source>
</evidence>
<dbReference type="Proteomes" id="UP000729913">
    <property type="component" value="Unassembled WGS sequence"/>
</dbReference>
<keyword evidence="2" id="KW-0963">Cytoplasm</keyword>
<comment type="subcellular location">
    <subcellularLocation>
        <location evidence="1">Cytoplasm</location>
    </subcellularLocation>
</comment>
<dbReference type="GO" id="GO:0005737">
    <property type="term" value="C:cytoplasm"/>
    <property type="evidence" value="ECO:0007669"/>
    <property type="project" value="UniProtKB-SubCell"/>
</dbReference>
<dbReference type="PANTHER" id="PTHR13720:SF14">
    <property type="entry name" value="CILIA- AND FLAGELLA-ASSOCIATED PROTEIN 52"/>
    <property type="match status" value="1"/>
</dbReference>
<sequence length="91" mass="9991">MDIKILNVLGIIGFDGITKHGLQLHPNNNHLIYSMGNKVTVKTIETGEQIFLSGHTNVITTLCISPCGKYIASGQLTHLGFKVMTNLYYAD</sequence>
<dbReference type="AlphaFoldDB" id="A0A8J5QYS6"/>
<evidence type="ECO:0000313" key="5">
    <source>
        <dbReference type="EMBL" id="KAG8038967.1"/>
    </source>
</evidence>
<dbReference type="PANTHER" id="PTHR13720">
    <property type="entry name" value="WD-40 REPEAT PROTEIN"/>
    <property type="match status" value="1"/>
</dbReference>